<gene>
    <name evidence="2" type="ORF">RPMA_06295</name>
</gene>
<reference evidence="2 3" key="1">
    <citation type="submission" date="2019-02" db="EMBL/GenBank/DDBJ databases">
        <title>Emended description of the genus Rhodopseudomonas and description of Rhodopseudomonas albus sp. nov., a non-phototrophic, heavy-metal-tolerant bacterium isolated from garden soil.</title>
        <authorList>
            <person name="Bao Z."/>
            <person name="Cao W.W."/>
            <person name="Sato Y."/>
            <person name="Nishizawa T."/>
            <person name="Zhao J."/>
            <person name="Guo Y."/>
            <person name="Ohta H."/>
        </authorList>
    </citation>
    <scope>NUCLEOTIDE SEQUENCE [LARGE SCALE GENOMIC DNA]</scope>
    <source>
        <strain evidence="2 3">SK50-23</strain>
    </source>
</reference>
<sequence>MTDQQAVPHRLTPIERAERNLMRQKDAEQAMAEHDRAQAALYSNMERLRAERLKREAAAPSEPAAKPRRAAKKVASARA</sequence>
<keyword evidence="3" id="KW-1185">Reference proteome</keyword>
<dbReference type="Proteomes" id="UP000682843">
    <property type="component" value="Chromosome"/>
</dbReference>
<accession>A0ABX8A484</accession>
<evidence type="ECO:0000313" key="2">
    <source>
        <dbReference type="EMBL" id="QUS38484.1"/>
    </source>
</evidence>
<protein>
    <submittedName>
        <fullName evidence="2">Transcriptional regulator</fullName>
    </submittedName>
</protein>
<evidence type="ECO:0000256" key="1">
    <source>
        <dbReference type="SAM" id="MobiDB-lite"/>
    </source>
</evidence>
<evidence type="ECO:0000313" key="3">
    <source>
        <dbReference type="Proteomes" id="UP000682843"/>
    </source>
</evidence>
<organism evidence="2 3">
    <name type="scientific">Tardiphaga alba</name>
    <dbReference type="NCBI Taxonomy" id="340268"/>
    <lineage>
        <taxon>Bacteria</taxon>
        <taxon>Pseudomonadati</taxon>
        <taxon>Pseudomonadota</taxon>
        <taxon>Alphaproteobacteria</taxon>
        <taxon>Hyphomicrobiales</taxon>
        <taxon>Nitrobacteraceae</taxon>
        <taxon>Tardiphaga</taxon>
    </lineage>
</organism>
<dbReference type="EMBL" id="CP036498">
    <property type="protein sequence ID" value="QUS38484.1"/>
    <property type="molecule type" value="Genomic_DNA"/>
</dbReference>
<feature type="region of interest" description="Disordered" evidence="1">
    <location>
        <begin position="53"/>
        <end position="79"/>
    </location>
</feature>
<name>A0ABX8A484_9BRAD</name>
<proteinExistence type="predicted"/>